<sequence>MEKVENKIERIIAKSFKGELDSKEQDFLDQWISMSQENKRKFGIYEKLWKRSGELLLSNTIDIEQSLLKTKKRIPDFRFKRRTRFGNFRVAAVFILAMGLGFLINYLLGGNDLIDGTPQIVYQEVRASYGTRTKLILADGTNVWLNSGSTLKFPIDFDNVEERAVELNGEGYFDVTKNESKPFIVNTSGLDVKVYGTSFNVSAYEEYDSMEVALVEGKVSLVQGVKGDRKEYMVLNPNDVVECNISEKRLSRISDSKMNKYTSWKDGQMIFYGDPIAKVVSRLEKWYNVDIEIRDKALENYRFTATFNDESLEQVLKLLSLSSPMEYNIVASTKQNDDSFSRRQVILSIKK</sequence>
<dbReference type="Gene3D" id="2.60.120.1440">
    <property type="match status" value="1"/>
</dbReference>
<gene>
    <name evidence="4" type="ORF">SAMN03080602_01399</name>
</gene>
<feature type="transmembrane region" description="Helical" evidence="1">
    <location>
        <begin position="88"/>
        <end position="108"/>
    </location>
</feature>
<name>A0A1X7J148_9FLAO</name>
<dbReference type="InterPro" id="IPR006860">
    <property type="entry name" value="FecR"/>
</dbReference>
<proteinExistence type="predicted"/>
<dbReference type="OrthoDB" id="649666at2"/>
<dbReference type="Proteomes" id="UP000193420">
    <property type="component" value="Unassembled WGS sequence"/>
</dbReference>
<dbReference type="Pfam" id="PF16344">
    <property type="entry name" value="FecR_C"/>
    <property type="match status" value="1"/>
</dbReference>
<evidence type="ECO:0000313" key="5">
    <source>
        <dbReference type="Proteomes" id="UP000193420"/>
    </source>
</evidence>
<evidence type="ECO:0000259" key="2">
    <source>
        <dbReference type="Pfam" id="PF04773"/>
    </source>
</evidence>
<feature type="domain" description="Protein FecR C-terminal" evidence="3">
    <location>
        <begin position="269"/>
        <end position="329"/>
    </location>
</feature>
<dbReference type="Pfam" id="PF04773">
    <property type="entry name" value="FecR"/>
    <property type="match status" value="1"/>
</dbReference>
<dbReference type="STRING" id="188872.SAMN03080602_01399"/>
<keyword evidence="1" id="KW-0812">Transmembrane</keyword>
<dbReference type="PANTHER" id="PTHR30273:SF2">
    <property type="entry name" value="PROTEIN FECR"/>
    <property type="match status" value="1"/>
</dbReference>
<dbReference type="PIRSF" id="PIRSF018266">
    <property type="entry name" value="FecR"/>
    <property type="match status" value="1"/>
</dbReference>
<dbReference type="GO" id="GO:0016989">
    <property type="term" value="F:sigma factor antagonist activity"/>
    <property type="evidence" value="ECO:0007669"/>
    <property type="project" value="TreeGrafter"/>
</dbReference>
<evidence type="ECO:0000259" key="3">
    <source>
        <dbReference type="Pfam" id="PF16344"/>
    </source>
</evidence>
<protein>
    <submittedName>
        <fullName evidence="4">FecR family protein</fullName>
    </submittedName>
</protein>
<dbReference type="AlphaFoldDB" id="A0A1X7J148"/>
<organism evidence="4 5">
    <name type="scientific">Arenibacter troitsensis</name>
    <dbReference type="NCBI Taxonomy" id="188872"/>
    <lineage>
        <taxon>Bacteria</taxon>
        <taxon>Pseudomonadati</taxon>
        <taxon>Bacteroidota</taxon>
        <taxon>Flavobacteriia</taxon>
        <taxon>Flavobacteriales</taxon>
        <taxon>Flavobacteriaceae</taxon>
        <taxon>Arenibacter</taxon>
    </lineage>
</organism>
<dbReference type="InterPro" id="IPR012373">
    <property type="entry name" value="Ferrdict_sens_TM"/>
</dbReference>
<dbReference type="EMBL" id="FXAO01000002">
    <property type="protein sequence ID" value="SMG21383.1"/>
    <property type="molecule type" value="Genomic_DNA"/>
</dbReference>
<dbReference type="RefSeq" id="WP_085497450.1">
    <property type="nucleotide sequence ID" value="NZ_FXAO01000002.1"/>
</dbReference>
<keyword evidence="5" id="KW-1185">Reference proteome</keyword>
<dbReference type="PANTHER" id="PTHR30273">
    <property type="entry name" value="PERIPLASMIC SIGNAL SENSOR AND SIGMA FACTOR ACTIVATOR FECR-RELATED"/>
    <property type="match status" value="1"/>
</dbReference>
<dbReference type="Gene3D" id="3.55.50.30">
    <property type="match status" value="1"/>
</dbReference>
<keyword evidence="1" id="KW-1133">Transmembrane helix</keyword>
<keyword evidence="1" id="KW-0472">Membrane</keyword>
<dbReference type="FunFam" id="2.60.120.1440:FF:000001">
    <property type="entry name" value="Putative anti-sigma factor"/>
    <property type="match status" value="1"/>
</dbReference>
<evidence type="ECO:0000313" key="4">
    <source>
        <dbReference type="EMBL" id="SMG21383.1"/>
    </source>
</evidence>
<accession>A0A1X7J148</accession>
<dbReference type="InterPro" id="IPR032508">
    <property type="entry name" value="FecR_C"/>
</dbReference>
<feature type="domain" description="FecR protein" evidence="2">
    <location>
        <begin position="125"/>
        <end position="219"/>
    </location>
</feature>
<reference evidence="5" key="1">
    <citation type="submission" date="2017-04" db="EMBL/GenBank/DDBJ databases">
        <authorList>
            <person name="Varghese N."/>
            <person name="Submissions S."/>
        </authorList>
    </citation>
    <scope>NUCLEOTIDE SEQUENCE [LARGE SCALE GENOMIC DNA]</scope>
    <source>
        <strain evidence="5">DSM 19835</strain>
    </source>
</reference>
<evidence type="ECO:0000256" key="1">
    <source>
        <dbReference type="SAM" id="Phobius"/>
    </source>
</evidence>